<evidence type="ECO:0000256" key="7">
    <source>
        <dbReference type="ARBA" id="ARBA00032272"/>
    </source>
</evidence>
<dbReference type="SUPFAM" id="SSF55811">
    <property type="entry name" value="Nudix"/>
    <property type="match status" value="1"/>
</dbReference>
<dbReference type="Pfam" id="PF00293">
    <property type="entry name" value="NUDIX"/>
    <property type="match status" value="1"/>
</dbReference>
<comment type="cofactor">
    <cofactor evidence="2">
        <name>Mg(2+)</name>
        <dbReference type="ChEBI" id="CHEBI:18420"/>
    </cofactor>
</comment>
<evidence type="ECO:0000256" key="3">
    <source>
        <dbReference type="ARBA" id="ARBA00007275"/>
    </source>
</evidence>
<proteinExistence type="inferred from homology"/>
<dbReference type="InterPro" id="IPR015797">
    <property type="entry name" value="NUDIX_hydrolase-like_dom_sf"/>
</dbReference>
<dbReference type="GO" id="GO:0016787">
    <property type="term" value="F:hydrolase activity"/>
    <property type="evidence" value="ECO:0007669"/>
    <property type="project" value="UniProtKB-KW"/>
</dbReference>
<evidence type="ECO:0000256" key="4">
    <source>
        <dbReference type="ARBA" id="ARBA00016377"/>
    </source>
</evidence>
<evidence type="ECO:0000256" key="6">
    <source>
        <dbReference type="ARBA" id="ARBA00032162"/>
    </source>
</evidence>
<dbReference type="PROSITE" id="PS51462">
    <property type="entry name" value="NUDIX"/>
    <property type="match status" value="1"/>
</dbReference>
<organism evidence="9 10">
    <name type="scientific">Chitinophaga pollutisoli</name>
    <dbReference type="NCBI Taxonomy" id="3133966"/>
    <lineage>
        <taxon>Bacteria</taxon>
        <taxon>Pseudomonadati</taxon>
        <taxon>Bacteroidota</taxon>
        <taxon>Chitinophagia</taxon>
        <taxon>Chitinophagales</taxon>
        <taxon>Chitinophagaceae</taxon>
        <taxon>Chitinophaga</taxon>
    </lineage>
</organism>
<dbReference type="Gene3D" id="3.90.79.10">
    <property type="entry name" value="Nucleoside Triphosphate Pyrophosphohydrolase"/>
    <property type="match status" value="1"/>
</dbReference>
<name>A0ABZ2YP19_9BACT</name>
<evidence type="ECO:0000256" key="1">
    <source>
        <dbReference type="ARBA" id="ARBA00000847"/>
    </source>
</evidence>
<evidence type="ECO:0000259" key="8">
    <source>
        <dbReference type="PROSITE" id="PS51462"/>
    </source>
</evidence>
<dbReference type="Proteomes" id="UP001485459">
    <property type="component" value="Chromosome"/>
</dbReference>
<dbReference type="PANTHER" id="PTHR11839:SF18">
    <property type="entry name" value="NUDIX HYDROLASE DOMAIN-CONTAINING PROTEIN"/>
    <property type="match status" value="1"/>
</dbReference>
<evidence type="ECO:0000256" key="5">
    <source>
        <dbReference type="ARBA" id="ARBA00022801"/>
    </source>
</evidence>
<dbReference type="RefSeq" id="WP_341835575.1">
    <property type="nucleotide sequence ID" value="NZ_CP149822.1"/>
</dbReference>
<protein>
    <recommendedName>
        <fullName evidence="4">GDP-mannose pyrophosphatase</fullName>
    </recommendedName>
    <alternativeName>
        <fullName evidence="6">GDP-mannose hydrolase</fullName>
    </alternativeName>
    <alternativeName>
        <fullName evidence="7">GDPMK</fullName>
    </alternativeName>
</protein>
<evidence type="ECO:0000256" key="2">
    <source>
        <dbReference type="ARBA" id="ARBA00001946"/>
    </source>
</evidence>
<evidence type="ECO:0000313" key="9">
    <source>
        <dbReference type="EMBL" id="WZN40661.1"/>
    </source>
</evidence>
<keyword evidence="5 9" id="KW-0378">Hydrolase</keyword>
<comment type="similarity">
    <text evidence="3">Belongs to the Nudix hydrolase family. NudK subfamily.</text>
</comment>
<comment type="catalytic activity">
    <reaction evidence="1">
        <text>GDP-alpha-D-mannose + H2O = alpha-D-mannose 1-phosphate + GMP + 2 H(+)</text>
        <dbReference type="Rhea" id="RHEA:27978"/>
        <dbReference type="ChEBI" id="CHEBI:15377"/>
        <dbReference type="ChEBI" id="CHEBI:15378"/>
        <dbReference type="ChEBI" id="CHEBI:57527"/>
        <dbReference type="ChEBI" id="CHEBI:58115"/>
        <dbReference type="ChEBI" id="CHEBI:58409"/>
    </reaction>
</comment>
<dbReference type="CDD" id="cd24161">
    <property type="entry name" value="NUDIX_ADPRase_Ndx2"/>
    <property type="match status" value="1"/>
</dbReference>
<sequence>MEQHQNPWRFESASVPYENPWIRVTERRGMNPSGNPGLYGIVHFKNLAIGVVAMDEEQHIWLVGQYRVPLEAWSWEICEGGGPLRGDPLESAIRELLEETGLRAGSWRPIVRMHLSNSVSDEAGIVYLAQDLEQGEAEPEETEQLIVKRVPFPEAYRMVRDFEITDSLSVAAIQKIRLMMLEGEL</sequence>
<dbReference type="InterPro" id="IPR000086">
    <property type="entry name" value="NUDIX_hydrolase_dom"/>
</dbReference>
<feature type="domain" description="Nudix hydrolase" evidence="8">
    <location>
        <begin position="44"/>
        <end position="172"/>
    </location>
</feature>
<accession>A0ABZ2YP19</accession>
<dbReference type="PANTHER" id="PTHR11839">
    <property type="entry name" value="UDP/ADP-SUGAR PYROPHOSPHATASE"/>
    <property type="match status" value="1"/>
</dbReference>
<dbReference type="EMBL" id="CP149822">
    <property type="protein sequence ID" value="WZN40661.1"/>
    <property type="molecule type" value="Genomic_DNA"/>
</dbReference>
<keyword evidence="10" id="KW-1185">Reference proteome</keyword>
<gene>
    <name evidence="9" type="ORF">WJU16_22110</name>
</gene>
<reference evidence="10" key="1">
    <citation type="submission" date="2024-03" db="EMBL/GenBank/DDBJ databases">
        <title>Chitinophaga horti sp. nov., isolated from garden soil.</title>
        <authorList>
            <person name="Lee D.S."/>
            <person name="Han D.M."/>
            <person name="Baek J.H."/>
            <person name="Choi D.G."/>
            <person name="Jeon J.H."/>
            <person name="Jeon C.O."/>
        </authorList>
    </citation>
    <scope>NUCLEOTIDE SEQUENCE [LARGE SCALE GENOMIC DNA]</scope>
    <source>
        <strain evidence="10">GPA1</strain>
    </source>
</reference>
<evidence type="ECO:0000313" key="10">
    <source>
        <dbReference type="Proteomes" id="UP001485459"/>
    </source>
</evidence>